<evidence type="ECO:0000313" key="4">
    <source>
        <dbReference type="Proteomes" id="UP000830115"/>
    </source>
</evidence>
<evidence type="ECO:0000313" key="3">
    <source>
        <dbReference type="EMBL" id="UQA92211.1"/>
    </source>
</evidence>
<gene>
    <name evidence="3" type="ORF">K9S39_10520</name>
</gene>
<proteinExistence type="predicted"/>
<sequence length="637" mass="69146">MWRVTDGSGGEMRDGLRGDTGMAGGTQGDRHGTTQSTSRRGFLGGAVGGALALGGAAAPGSGVVTAPEAAAVPRRTTGKGRRAARRVAVLGGGVAGLTAAHELAERGFQVTVHERKPHGLGGKARSMDVPNSAHGGRKPLPGEHGFRFIPGIYHNLPDTLRRIPFPGNANGCHDNLVASTEVMLARTGGRENIRFPFSSIGTPPPVLTPDAFLRLLTGQLETFTRLPAHEIAYFANRMLVFFTSCEQRRLDVWEHTPWWRYLRADDMSADYQQLLAIGMTRNIVATKAEIASTRTVATCGEAFIFNLLGRGADGEPDRVLNLPTNEAWIDPWVACLRSLGVEFKVGWSVRDLTLAGGRITEAVVTDPQGARHAVTADHFVQAMPVEHARATWNASVRAADPQLVRCDRLETDWMTGLQFYLTEPTPILHGHINHIDTPWALTAVAQAQYWKDRDFPADYGDGTAADCLSVDISEWNRPGLLYGKTAKQCTREEVAREVWAQMKAGLNDTGAAVLRDATVHSWFLDPAVDGLGTPHPANDEQLLIHPTGTWFNRPSSRTAIPNLFLAGDYVTVDIDLATMEGANASARQAVNALLDEDGSSAARCEVQRLYRAPEFEPLKADDARRHRLGLRNAFDLG</sequence>
<feature type="region of interest" description="Disordered" evidence="1">
    <location>
        <begin position="117"/>
        <end position="141"/>
    </location>
</feature>
<dbReference type="SUPFAM" id="SSF51905">
    <property type="entry name" value="FAD/NAD(P)-binding domain"/>
    <property type="match status" value="1"/>
</dbReference>
<organism evidence="3 4">
    <name type="scientific">Streptomyces halobius</name>
    <dbReference type="NCBI Taxonomy" id="2879846"/>
    <lineage>
        <taxon>Bacteria</taxon>
        <taxon>Bacillati</taxon>
        <taxon>Actinomycetota</taxon>
        <taxon>Actinomycetes</taxon>
        <taxon>Kitasatosporales</taxon>
        <taxon>Streptomycetaceae</taxon>
        <taxon>Streptomyces</taxon>
    </lineage>
</organism>
<keyword evidence="4" id="KW-1185">Reference proteome</keyword>
<name>A0ABY4M365_9ACTN</name>
<dbReference type="PROSITE" id="PS51318">
    <property type="entry name" value="TAT"/>
    <property type="match status" value="1"/>
</dbReference>
<dbReference type="PANTHER" id="PTHR42923">
    <property type="entry name" value="PROTOPORPHYRINOGEN OXIDASE"/>
    <property type="match status" value="1"/>
</dbReference>
<accession>A0ABY4M365</accession>
<protein>
    <submittedName>
        <fullName evidence="3">FAD-dependent oxidoreductase</fullName>
    </submittedName>
</protein>
<dbReference type="PANTHER" id="PTHR42923:SF46">
    <property type="entry name" value="AMINE OXIDASE"/>
    <property type="match status" value="1"/>
</dbReference>
<dbReference type="EMBL" id="CP086322">
    <property type="protein sequence ID" value="UQA92211.1"/>
    <property type="molecule type" value="Genomic_DNA"/>
</dbReference>
<feature type="region of interest" description="Disordered" evidence="1">
    <location>
        <begin position="1"/>
        <end position="39"/>
    </location>
</feature>
<dbReference type="InterPro" id="IPR050464">
    <property type="entry name" value="Zeta_carotene_desat/Oxidored"/>
</dbReference>
<dbReference type="InterPro" id="IPR002937">
    <property type="entry name" value="Amino_oxidase"/>
</dbReference>
<dbReference type="Pfam" id="PF01593">
    <property type="entry name" value="Amino_oxidase"/>
    <property type="match status" value="1"/>
</dbReference>
<feature type="domain" description="Amine oxidase" evidence="2">
    <location>
        <begin position="94"/>
        <end position="594"/>
    </location>
</feature>
<dbReference type="Gene3D" id="3.50.50.60">
    <property type="entry name" value="FAD/NAD(P)-binding domain"/>
    <property type="match status" value="1"/>
</dbReference>
<dbReference type="InterPro" id="IPR006311">
    <property type="entry name" value="TAT_signal"/>
</dbReference>
<dbReference type="Proteomes" id="UP000830115">
    <property type="component" value="Chromosome"/>
</dbReference>
<dbReference type="InterPro" id="IPR036188">
    <property type="entry name" value="FAD/NAD-bd_sf"/>
</dbReference>
<evidence type="ECO:0000256" key="1">
    <source>
        <dbReference type="SAM" id="MobiDB-lite"/>
    </source>
</evidence>
<reference evidence="3" key="1">
    <citation type="submission" date="2021-10" db="EMBL/GenBank/DDBJ databases">
        <title>Streptomyces nigrumlapis sp.nov.,an antimicrobial producing actinobacterium isolated from Black Gobi rocks.</title>
        <authorList>
            <person name="Wen Y."/>
            <person name="Zhang W."/>
            <person name="Liu X.G."/>
        </authorList>
    </citation>
    <scope>NUCLEOTIDE SEQUENCE</scope>
    <source>
        <strain evidence="3">ST13-2-2</strain>
    </source>
</reference>
<evidence type="ECO:0000259" key="2">
    <source>
        <dbReference type="Pfam" id="PF01593"/>
    </source>
</evidence>